<proteinExistence type="predicted"/>
<keyword evidence="1" id="KW-0732">Signal</keyword>
<dbReference type="EMBL" id="GEDG01003882">
    <property type="protein sequence ID" value="JAP34531.1"/>
    <property type="molecule type" value="Transcribed_RNA"/>
</dbReference>
<feature type="signal peptide" evidence="1">
    <location>
        <begin position="1"/>
        <end position="21"/>
    </location>
</feature>
<reference evidence="2" key="1">
    <citation type="submission" date="2015-12" db="EMBL/GenBank/DDBJ databases">
        <title>Gene expression during late stages of embryo sac development: a critical building block for successful pollen-pistil interactions.</title>
        <authorList>
            <person name="Liu Y."/>
            <person name="Joly V."/>
            <person name="Sabar M."/>
            <person name="Matton D.P."/>
        </authorList>
    </citation>
    <scope>NUCLEOTIDE SEQUENCE</scope>
</reference>
<protein>
    <submittedName>
        <fullName evidence="2">Putative ovule protein</fullName>
    </submittedName>
</protein>
<feature type="chain" id="PRO_5006866486" evidence="1">
    <location>
        <begin position="22"/>
        <end position="66"/>
    </location>
</feature>
<dbReference type="AlphaFoldDB" id="A0A0V0IPY9"/>
<evidence type="ECO:0000256" key="1">
    <source>
        <dbReference type="SAM" id="SignalP"/>
    </source>
</evidence>
<name>A0A0V0IPY9_SOLCH</name>
<organism evidence="2">
    <name type="scientific">Solanum chacoense</name>
    <name type="common">Chaco potato</name>
    <dbReference type="NCBI Taxonomy" id="4108"/>
    <lineage>
        <taxon>Eukaryota</taxon>
        <taxon>Viridiplantae</taxon>
        <taxon>Streptophyta</taxon>
        <taxon>Embryophyta</taxon>
        <taxon>Tracheophyta</taxon>
        <taxon>Spermatophyta</taxon>
        <taxon>Magnoliopsida</taxon>
        <taxon>eudicotyledons</taxon>
        <taxon>Gunneridae</taxon>
        <taxon>Pentapetalae</taxon>
        <taxon>asterids</taxon>
        <taxon>lamiids</taxon>
        <taxon>Solanales</taxon>
        <taxon>Solanaceae</taxon>
        <taxon>Solanoideae</taxon>
        <taxon>Solaneae</taxon>
        <taxon>Solanum</taxon>
    </lineage>
</organism>
<sequence length="66" mass="7757">MLCLGLHFVDLSLVILKLTRFFVDILYHVGYKFSSMLPFPEIPFHVHFEKSFLIHSCLGTWELLNC</sequence>
<evidence type="ECO:0000313" key="2">
    <source>
        <dbReference type="EMBL" id="JAP34531.1"/>
    </source>
</evidence>
<accession>A0A0V0IPY9</accession>